<evidence type="ECO:0000313" key="1">
    <source>
        <dbReference type="EMBL" id="MEQ2206526.1"/>
    </source>
</evidence>
<name>A0ABV0RFQ2_9TELE</name>
<organism evidence="1 2">
    <name type="scientific">Xenoophorus captivus</name>
    <dbReference type="NCBI Taxonomy" id="1517983"/>
    <lineage>
        <taxon>Eukaryota</taxon>
        <taxon>Metazoa</taxon>
        <taxon>Chordata</taxon>
        <taxon>Craniata</taxon>
        <taxon>Vertebrata</taxon>
        <taxon>Euteleostomi</taxon>
        <taxon>Actinopterygii</taxon>
        <taxon>Neopterygii</taxon>
        <taxon>Teleostei</taxon>
        <taxon>Neoteleostei</taxon>
        <taxon>Acanthomorphata</taxon>
        <taxon>Ovalentaria</taxon>
        <taxon>Atherinomorphae</taxon>
        <taxon>Cyprinodontiformes</taxon>
        <taxon>Goodeidae</taxon>
        <taxon>Xenoophorus</taxon>
    </lineage>
</organism>
<accession>A0ABV0RFQ2</accession>
<evidence type="ECO:0000313" key="2">
    <source>
        <dbReference type="Proteomes" id="UP001434883"/>
    </source>
</evidence>
<dbReference type="EMBL" id="JAHRIN010042957">
    <property type="protein sequence ID" value="MEQ2206526.1"/>
    <property type="molecule type" value="Genomic_DNA"/>
</dbReference>
<keyword evidence="2" id="KW-1185">Reference proteome</keyword>
<protein>
    <submittedName>
        <fullName evidence="1">Uncharacterized protein</fullName>
    </submittedName>
</protein>
<proteinExistence type="predicted"/>
<gene>
    <name evidence="1" type="ORF">XENOCAPTIV_030504</name>
</gene>
<dbReference type="Proteomes" id="UP001434883">
    <property type="component" value="Unassembled WGS sequence"/>
</dbReference>
<reference evidence="1 2" key="1">
    <citation type="submission" date="2021-06" db="EMBL/GenBank/DDBJ databases">
        <authorList>
            <person name="Palmer J.M."/>
        </authorList>
    </citation>
    <scope>NUCLEOTIDE SEQUENCE [LARGE SCALE GENOMIC DNA]</scope>
    <source>
        <strain evidence="1 2">XC_2019</strain>
        <tissue evidence="1">Muscle</tissue>
    </source>
</reference>
<sequence length="100" mass="10887">MFSSSVKPGRRGAWRPAESACSQTCSQMFVRAEAAGFNQLLAVTTYRGDSHSACSEVMSPPGFSMMSALQTLRAGLPSGGRKDLAWWSRSTFVDVVYDEK</sequence>
<comment type="caution">
    <text evidence="1">The sequence shown here is derived from an EMBL/GenBank/DDBJ whole genome shotgun (WGS) entry which is preliminary data.</text>
</comment>